<sequence length="142" mass="15868">MVMFIKRGVLDLQRVSTFLFQPVLPIVFVLLVSSSLASPIHSIEGKQDSNLDVEKLTFVQQSAPTNYLKHEMSLIPQNLAHSSIPAAKRKSRQYNNMPFIIYGGCSPYRSNVGQRGIPGFNTNPIDLNNPIISINPLMNWGK</sequence>
<dbReference type="EMBL" id="LNIX01000011">
    <property type="protein sequence ID" value="OXA49106.1"/>
    <property type="molecule type" value="Genomic_DNA"/>
</dbReference>
<evidence type="ECO:0000313" key="1">
    <source>
        <dbReference type="EMBL" id="OXA49106.1"/>
    </source>
</evidence>
<organism evidence="1 2">
    <name type="scientific">Folsomia candida</name>
    <name type="common">Springtail</name>
    <dbReference type="NCBI Taxonomy" id="158441"/>
    <lineage>
        <taxon>Eukaryota</taxon>
        <taxon>Metazoa</taxon>
        <taxon>Ecdysozoa</taxon>
        <taxon>Arthropoda</taxon>
        <taxon>Hexapoda</taxon>
        <taxon>Collembola</taxon>
        <taxon>Entomobryomorpha</taxon>
        <taxon>Isotomoidea</taxon>
        <taxon>Isotomidae</taxon>
        <taxon>Proisotominae</taxon>
        <taxon>Folsomia</taxon>
    </lineage>
</organism>
<evidence type="ECO:0000313" key="2">
    <source>
        <dbReference type="Proteomes" id="UP000198287"/>
    </source>
</evidence>
<dbReference type="AlphaFoldDB" id="A0A226DY12"/>
<accession>A0A226DY12</accession>
<name>A0A226DY12_FOLCA</name>
<reference evidence="1 2" key="1">
    <citation type="submission" date="2015-12" db="EMBL/GenBank/DDBJ databases">
        <title>The genome of Folsomia candida.</title>
        <authorList>
            <person name="Faddeeva A."/>
            <person name="Derks M.F."/>
            <person name="Anvar Y."/>
            <person name="Smit S."/>
            <person name="Van Straalen N."/>
            <person name="Roelofs D."/>
        </authorList>
    </citation>
    <scope>NUCLEOTIDE SEQUENCE [LARGE SCALE GENOMIC DNA]</scope>
    <source>
        <strain evidence="1 2">VU population</strain>
        <tissue evidence="1">Whole body</tissue>
    </source>
</reference>
<comment type="caution">
    <text evidence="1">The sequence shown here is derived from an EMBL/GenBank/DDBJ whole genome shotgun (WGS) entry which is preliminary data.</text>
</comment>
<keyword evidence="2" id="KW-1185">Reference proteome</keyword>
<gene>
    <name evidence="1" type="ORF">Fcan01_16228</name>
</gene>
<proteinExistence type="predicted"/>
<dbReference type="Proteomes" id="UP000198287">
    <property type="component" value="Unassembled WGS sequence"/>
</dbReference>
<protein>
    <submittedName>
        <fullName evidence="1">Uncharacterized protein</fullName>
    </submittedName>
</protein>